<gene>
    <name evidence="4" type="ORF">PMKS-003172</name>
</gene>
<evidence type="ECO:0000313" key="5">
    <source>
        <dbReference type="Proteomes" id="UP000186136"/>
    </source>
</evidence>
<accession>A0A1Q2YJG0</accession>
<dbReference type="GO" id="GO:0000976">
    <property type="term" value="F:transcription cis-regulatory region binding"/>
    <property type="evidence" value="ECO:0007669"/>
    <property type="project" value="TreeGrafter"/>
</dbReference>
<evidence type="ECO:0000256" key="2">
    <source>
        <dbReference type="ARBA" id="ARBA00023242"/>
    </source>
</evidence>
<evidence type="ECO:0000256" key="3">
    <source>
        <dbReference type="SAM" id="Coils"/>
    </source>
</evidence>
<feature type="coiled-coil region" evidence="3">
    <location>
        <begin position="365"/>
        <end position="412"/>
    </location>
</feature>
<dbReference type="AlphaFoldDB" id="A0A1Q2YJG0"/>
<proteinExistence type="predicted"/>
<comment type="caution">
    <text evidence="4">The sequence shown here is derived from an EMBL/GenBank/DDBJ whole genome shotgun (WGS) entry which is preliminary data.</text>
</comment>
<dbReference type="Proteomes" id="UP000186136">
    <property type="component" value="Unassembled WGS sequence"/>
</dbReference>
<dbReference type="GO" id="GO:0045944">
    <property type="term" value="P:positive regulation of transcription by RNA polymerase II"/>
    <property type="evidence" value="ECO:0007669"/>
    <property type="project" value="TreeGrafter"/>
</dbReference>
<keyword evidence="3" id="KW-0175">Coiled coil</keyword>
<dbReference type="InterPro" id="IPR021858">
    <property type="entry name" value="Fun_TF"/>
</dbReference>
<dbReference type="Pfam" id="PF11951">
    <property type="entry name" value="Fungal_trans_2"/>
    <property type="match status" value="1"/>
</dbReference>
<dbReference type="PANTHER" id="PTHR37534">
    <property type="entry name" value="TRANSCRIPTIONAL ACTIVATOR PROTEIN UGA3"/>
    <property type="match status" value="1"/>
</dbReference>
<dbReference type="PANTHER" id="PTHR37534:SF7">
    <property type="entry name" value="TRANSCRIPTIONAL ACTIVATOR PROTEIN UGA3"/>
    <property type="match status" value="1"/>
</dbReference>
<dbReference type="OrthoDB" id="5419315at2759"/>
<protein>
    <submittedName>
        <fullName evidence="4">Uncharacterized protein</fullName>
    </submittedName>
</protein>
<dbReference type="GO" id="GO:0003700">
    <property type="term" value="F:DNA-binding transcription factor activity"/>
    <property type="evidence" value="ECO:0007669"/>
    <property type="project" value="TreeGrafter"/>
</dbReference>
<dbReference type="EMBL" id="BDGI01000131">
    <property type="protein sequence ID" value="GAV29670.1"/>
    <property type="molecule type" value="Genomic_DNA"/>
</dbReference>
<organism evidence="4 5">
    <name type="scientific">Pichia membranifaciens</name>
    <dbReference type="NCBI Taxonomy" id="4926"/>
    <lineage>
        <taxon>Eukaryota</taxon>
        <taxon>Fungi</taxon>
        <taxon>Dikarya</taxon>
        <taxon>Ascomycota</taxon>
        <taxon>Saccharomycotina</taxon>
        <taxon>Pichiomycetes</taxon>
        <taxon>Pichiales</taxon>
        <taxon>Pichiaceae</taxon>
        <taxon>Pichia</taxon>
    </lineage>
</organism>
<name>A0A1Q2YJG0_9ASCO</name>
<evidence type="ECO:0000313" key="4">
    <source>
        <dbReference type="EMBL" id="GAV29670.1"/>
    </source>
</evidence>
<sequence length="560" mass="64354">MPIELDANLLGPTSPSSKSQFKTDVYFKGLSSNDGISGFETLLLDTFDITADENVTDNNLDMCVEIERIDDENQKCSFLLEFLKQEFGNRHYNIPFFDMNLNRFPSQKLLGGLKDSEVVYLDYYRTCVSQTISILPEESNFFLSLYLPLAENNKSILYALIGWAGVFLNDESNQHIPLDYIKKSIVLSEQELLGKQSSKNDKLAIFSLYTILCAVLICAGDVKEWYKYFKTLHKFLLEQSKGDLKEIKNCMGDFKETKWLVSNFLYHDVLASMSHIEGTCFTMNEYCQILDITMSSDQEPIEDFKFPDTQSKSDKVHGSIGTTVPGNFFEQTYDNEKGHAVIDNDLVCDPLQGCVRPVFLLIGEITNTFVKLRRAEKRLKELEDAFKYEEFLKARNKVYSQLEKKYERLQMQLKNTKPHARSLCYLKNDKDLEYHLTLFEAFRLSALIYLKTLVKKIPPASPEIQILVVELLLCISIIIGSKVQASLCFPLLVAGMSCISKCDRSFIEEKVSQMSNCFPVKNFQRILVIIKHTWKINKDGLNCVYWFEISTKFGWDLSLA</sequence>
<evidence type="ECO:0000256" key="1">
    <source>
        <dbReference type="ARBA" id="ARBA00004123"/>
    </source>
</evidence>
<dbReference type="GO" id="GO:0005634">
    <property type="term" value="C:nucleus"/>
    <property type="evidence" value="ECO:0007669"/>
    <property type="project" value="UniProtKB-SubCell"/>
</dbReference>
<reference evidence="4 5" key="1">
    <citation type="submission" date="2016-08" db="EMBL/GenBank/DDBJ databases">
        <title>Whole genome shotgun sequence of Pichia membranifaciens KS47-1.</title>
        <authorList>
            <person name="Konishi M."/>
            <person name="Ishida M."/>
            <person name="Arakawa T."/>
            <person name="Kato Y."/>
            <person name="Horiuchi J."/>
        </authorList>
    </citation>
    <scope>NUCLEOTIDE SEQUENCE [LARGE SCALE GENOMIC DNA]</scope>
    <source>
        <strain evidence="4 5">KS47-1</strain>
    </source>
</reference>
<comment type="subcellular location">
    <subcellularLocation>
        <location evidence="1">Nucleus</location>
    </subcellularLocation>
</comment>
<keyword evidence="2" id="KW-0539">Nucleus</keyword>
<keyword evidence="5" id="KW-1185">Reference proteome</keyword>